<dbReference type="eggNOG" id="COG0277">
    <property type="taxonomic scope" value="Bacteria"/>
</dbReference>
<dbReference type="InterPro" id="IPR016171">
    <property type="entry name" value="Vanillyl_alc_oxidase_C-sub2"/>
</dbReference>
<proteinExistence type="predicted"/>
<dbReference type="PIRSF" id="PIRSF000136">
    <property type="entry name" value="LGO_GLO"/>
    <property type="match status" value="1"/>
</dbReference>
<accession>D5UJ57</accession>
<dbReference type="Gene3D" id="1.10.45.10">
    <property type="entry name" value="Vanillyl-alcohol Oxidase, Chain A, domain 4"/>
    <property type="match status" value="1"/>
</dbReference>
<feature type="region of interest" description="Disordered" evidence="2">
    <location>
        <begin position="1"/>
        <end position="26"/>
    </location>
</feature>
<reference evidence="4 5" key="1">
    <citation type="journal article" date="2010" name="Stand. Genomic Sci.">
        <title>Complete genome sequence of Cellulomonas flavigena type strain (134).</title>
        <authorList>
            <person name="Abt B."/>
            <person name="Foster B."/>
            <person name="Lapidus A."/>
            <person name="Clum A."/>
            <person name="Sun H."/>
            <person name="Pukall R."/>
            <person name="Lucas S."/>
            <person name="Glavina Del Rio T."/>
            <person name="Nolan M."/>
            <person name="Tice H."/>
            <person name="Cheng J.F."/>
            <person name="Pitluck S."/>
            <person name="Liolios K."/>
            <person name="Ivanova N."/>
            <person name="Mavromatis K."/>
            <person name="Ovchinnikova G."/>
            <person name="Pati A."/>
            <person name="Goodwin L."/>
            <person name="Chen A."/>
            <person name="Palaniappan K."/>
            <person name="Land M."/>
            <person name="Hauser L."/>
            <person name="Chang Y.J."/>
            <person name="Jeffries C.D."/>
            <person name="Rohde M."/>
            <person name="Goker M."/>
            <person name="Woyke T."/>
            <person name="Bristow J."/>
            <person name="Eisen J.A."/>
            <person name="Markowitz V."/>
            <person name="Hugenholtz P."/>
            <person name="Kyrpides N.C."/>
            <person name="Klenk H.P."/>
        </authorList>
    </citation>
    <scope>NUCLEOTIDE SEQUENCE [LARGE SCALE GENOMIC DNA]</scope>
    <source>
        <strain evidence="5">ATCC 482 / DSM 20109 / BCRC 11376 / JCM 18109 / NBRC 3775 / NCIMB 8073 / NRS 134</strain>
    </source>
</reference>
<evidence type="ECO:0000313" key="5">
    <source>
        <dbReference type="Proteomes" id="UP000000849"/>
    </source>
</evidence>
<dbReference type="STRING" id="446466.Cfla_0668"/>
<evidence type="ECO:0000256" key="2">
    <source>
        <dbReference type="SAM" id="MobiDB-lite"/>
    </source>
</evidence>
<dbReference type="InterPro" id="IPR016169">
    <property type="entry name" value="FAD-bd_PCMH_sub2"/>
</dbReference>
<dbReference type="NCBIfam" id="TIGR01679">
    <property type="entry name" value="bact_FAD_ox"/>
    <property type="match status" value="1"/>
</dbReference>
<evidence type="ECO:0000313" key="4">
    <source>
        <dbReference type="EMBL" id="ADG73580.1"/>
    </source>
</evidence>
<keyword evidence="1" id="KW-0560">Oxidoreductase</keyword>
<dbReference type="GO" id="GO:0071949">
    <property type="term" value="F:FAD binding"/>
    <property type="evidence" value="ECO:0007669"/>
    <property type="project" value="InterPro"/>
</dbReference>
<dbReference type="AlphaFoldDB" id="D5UJ57"/>
<sequence length="447" mass="48491">MGARHSGGSPAPAWRNWARTQSATPRTVVQPRDLEELVRTVASTTARGGRLRAVGAGHSFTGAAVTDDVQLRLDDLAGVERVVPLPDGSAHVTVGAGIRLRTLNAALAARGLAMRNLGDIDVQTLAGAISTGTHGTGARLGGLATQVVGCRLVTAAGDVHEVSPTHDPELFELARLGLGTAGVLAAVILHVVPAFRLRAQEQPMALATVLADLDALVDGNDHFEFFWFPHTSGALVRRNNRVSDDVEQPLSPLRHLVDDELLSNGVFAVTNRLAAAVPRAVPRINAVASRALTARTYTGASADVFVSRRRVRFCEMEYALPRAHVTDVLRELDGWLRGTGEPVPFPLEIRFAAPDDLWLSTAHGRETAYVAAHQYYRMPYRRWFDAFERIAGQVGGRPHWGKLHGLDHARLRELYPHLADAQRVRARVDPTGTFRNDYVDRVLGPVG</sequence>
<dbReference type="HOGENOM" id="CLU_003896_4_3_11"/>
<dbReference type="Gene3D" id="3.30.70.2520">
    <property type="match status" value="1"/>
</dbReference>
<dbReference type="Pfam" id="PF04030">
    <property type="entry name" value="ALO"/>
    <property type="match status" value="1"/>
</dbReference>
<dbReference type="SUPFAM" id="SSF56176">
    <property type="entry name" value="FAD-binding/transporter-associated domain-like"/>
    <property type="match status" value="1"/>
</dbReference>
<dbReference type="InterPro" id="IPR016166">
    <property type="entry name" value="FAD-bd_PCMH"/>
</dbReference>
<dbReference type="Pfam" id="PF01565">
    <property type="entry name" value="FAD_binding_4"/>
    <property type="match status" value="1"/>
</dbReference>
<dbReference type="InterPro" id="IPR016167">
    <property type="entry name" value="FAD-bd_PCMH_sub1"/>
</dbReference>
<dbReference type="KEGG" id="cfl:Cfla_0668"/>
<dbReference type="InterPro" id="IPR006094">
    <property type="entry name" value="Oxid_FAD_bind_N"/>
</dbReference>
<dbReference type="OrthoDB" id="9800184at2"/>
<dbReference type="InterPro" id="IPR010031">
    <property type="entry name" value="FAD_lactone_oxidase-like"/>
</dbReference>
<evidence type="ECO:0000256" key="1">
    <source>
        <dbReference type="ARBA" id="ARBA00023002"/>
    </source>
</evidence>
<dbReference type="GO" id="GO:0016020">
    <property type="term" value="C:membrane"/>
    <property type="evidence" value="ECO:0007669"/>
    <property type="project" value="InterPro"/>
</dbReference>
<dbReference type="InterPro" id="IPR036318">
    <property type="entry name" value="FAD-bd_PCMH-like_sf"/>
</dbReference>
<name>D5UJ57_CELFN</name>
<dbReference type="GO" id="GO:0080049">
    <property type="term" value="F:L-gulono-1,4-lactone dehydrogenase activity"/>
    <property type="evidence" value="ECO:0007669"/>
    <property type="project" value="TreeGrafter"/>
</dbReference>
<dbReference type="Gene3D" id="3.30.43.10">
    <property type="entry name" value="Uridine Diphospho-n-acetylenolpyruvylglucosamine Reductase, domain 2"/>
    <property type="match status" value="1"/>
</dbReference>
<dbReference type="Proteomes" id="UP000000849">
    <property type="component" value="Chromosome"/>
</dbReference>
<feature type="domain" description="FAD-binding PCMH-type" evidence="3">
    <location>
        <begin position="21"/>
        <end position="194"/>
    </location>
</feature>
<dbReference type="Gene3D" id="3.30.465.10">
    <property type="match status" value="1"/>
</dbReference>
<evidence type="ECO:0000259" key="3">
    <source>
        <dbReference type="PROSITE" id="PS51387"/>
    </source>
</evidence>
<dbReference type="RefSeq" id="WP_013115914.1">
    <property type="nucleotide sequence ID" value="NC_014151.1"/>
</dbReference>
<dbReference type="EMBL" id="CP001964">
    <property type="protein sequence ID" value="ADG73580.1"/>
    <property type="molecule type" value="Genomic_DNA"/>
</dbReference>
<dbReference type="PANTHER" id="PTHR43762:SF1">
    <property type="entry name" value="D-ARABINONO-1,4-LACTONE OXIDASE"/>
    <property type="match status" value="1"/>
</dbReference>
<gene>
    <name evidence="4" type="ordered locus">Cfla_0668</name>
</gene>
<dbReference type="PROSITE" id="PS51387">
    <property type="entry name" value="FAD_PCMH"/>
    <property type="match status" value="1"/>
</dbReference>
<dbReference type="PANTHER" id="PTHR43762">
    <property type="entry name" value="L-GULONOLACTONE OXIDASE"/>
    <property type="match status" value="1"/>
</dbReference>
<organism evidence="4 5">
    <name type="scientific">Cellulomonas flavigena (strain ATCC 482 / DSM 20109 / BCRC 11376 / JCM 18109 / NBRC 3775 / NCIMB 8073 / NRS 134)</name>
    <dbReference type="NCBI Taxonomy" id="446466"/>
    <lineage>
        <taxon>Bacteria</taxon>
        <taxon>Bacillati</taxon>
        <taxon>Actinomycetota</taxon>
        <taxon>Actinomycetes</taxon>
        <taxon>Micrococcales</taxon>
        <taxon>Cellulomonadaceae</taxon>
        <taxon>Cellulomonas</taxon>
    </lineage>
</organism>
<dbReference type="GO" id="GO:0003885">
    <property type="term" value="F:D-arabinono-1,4-lactone oxidase activity"/>
    <property type="evidence" value="ECO:0007669"/>
    <property type="project" value="InterPro"/>
</dbReference>
<dbReference type="InterPro" id="IPR007173">
    <property type="entry name" value="ALO_C"/>
</dbReference>
<protein>
    <submittedName>
        <fullName evidence="4">FAD-linked oxidoreductase</fullName>
    </submittedName>
</protein>
<keyword evidence="5" id="KW-1185">Reference proteome</keyword>